<feature type="compositionally biased region" description="Basic and acidic residues" evidence="1">
    <location>
        <begin position="188"/>
        <end position="200"/>
    </location>
</feature>
<dbReference type="AlphaFoldDB" id="A0AAV6UCN2"/>
<dbReference type="InterPro" id="IPR036390">
    <property type="entry name" value="WH_DNA-bd_sf"/>
</dbReference>
<evidence type="ECO:0000313" key="4">
    <source>
        <dbReference type="Proteomes" id="UP000827092"/>
    </source>
</evidence>
<dbReference type="GO" id="GO:0000786">
    <property type="term" value="C:nucleosome"/>
    <property type="evidence" value="ECO:0007669"/>
    <property type="project" value="InterPro"/>
</dbReference>
<dbReference type="GO" id="GO:0003677">
    <property type="term" value="F:DNA binding"/>
    <property type="evidence" value="ECO:0007669"/>
    <property type="project" value="InterPro"/>
</dbReference>
<dbReference type="SUPFAM" id="SSF46785">
    <property type="entry name" value="Winged helix' DNA-binding domain"/>
    <property type="match status" value="1"/>
</dbReference>
<dbReference type="GO" id="GO:0006334">
    <property type="term" value="P:nucleosome assembly"/>
    <property type="evidence" value="ECO:0007669"/>
    <property type="project" value="InterPro"/>
</dbReference>
<keyword evidence="4" id="KW-1185">Reference proteome</keyword>
<evidence type="ECO:0000256" key="1">
    <source>
        <dbReference type="SAM" id="MobiDB-lite"/>
    </source>
</evidence>
<sequence>MEAIQTIGVPRKGASYLAIQKWIASSKENVMINRLKANLKKAIVKALESGLLKRPAISKNVTGLRGYFILNKDAIAQKKKDEVKTAKKLVEKAKATKVAKTKTVAVPDKKAAPASKTKAAAIPKTKAVAAPKPKPAAAPKPKATLALKTKAAAAPKTKAAAIPKTKAVASPKTKAANAQKTKTVATRKTKDVEEIEETSKPKQKSKVSKIKQDDSEAGPSNKPKVKAAVKPRPGKSPVTKSKPKPTAGKHKPEKDEPKEKISRQNGVKFQTEEDLPHLLAKKAASKPTKNMKEGRPRKLYNVDTSIDFSRKDLSDTELNVKPDHRKSLKSYASDTELEVTYNRKKAKVRKVLKKLDVEKETSKTDPSLTIVKKRKGKNSTADDVFE</sequence>
<feature type="compositionally biased region" description="Basic residues" evidence="1">
    <location>
        <begin position="223"/>
        <end position="233"/>
    </location>
</feature>
<dbReference type="Gene3D" id="1.10.10.10">
    <property type="entry name" value="Winged helix-like DNA-binding domain superfamily/Winged helix DNA-binding domain"/>
    <property type="match status" value="1"/>
</dbReference>
<comment type="caution">
    <text evidence="3">The sequence shown here is derived from an EMBL/GenBank/DDBJ whole genome shotgun (WGS) entry which is preliminary data.</text>
</comment>
<gene>
    <name evidence="3" type="ORF">JTE90_000050</name>
</gene>
<dbReference type="PROSITE" id="PS51504">
    <property type="entry name" value="H15"/>
    <property type="match status" value="1"/>
</dbReference>
<dbReference type="Pfam" id="PF00538">
    <property type="entry name" value="Linker_histone"/>
    <property type="match status" value="1"/>
</dbReference>
<dbReference type="Proteomes" id="UP000827092">
    <property type="component" value="Unassembled WGS sequence"/>
</dbReference>
<evidence type="ECO:0000259" key="2">
    <source>
        <dbReference type="PROSITE" id="PS51504"/>
    </source>
</evidence>
<proteinExistence type="predicted"/>
<feature type="compositionally biased region" description="Basic and acidic residues" evidence="1">
    <location>
        <begin position="250"/>
        <end position="262"/>
    </location>
</feature>
<organism evidence="3 4">
    <name type="scientific">Oedothorax gibbosus</name>
    <dbReference type="NCBI Taxonomy" id="931172"/>
    <lineage>
        <taxon>Eukaryota</taxon>
        <taxon>Metazoa</taxon>
        <taxon>Ecdysozoa</taxon>
        <taxon>Arthropoda</taxon>
        <taxon>Chelicerata</taxon>
        <taxon>Arachnida</taxon>
        <taxon>Araneae</taxon>
        <taxon>Araneomorphae</taxon>
        <taxon>Entelegynae</taxon>
        <taxon>Araneoidea</taxon>
        <taxon>Linyphiidae</taxon>
        <taxon>Erigoninae</taxon>
        <taxon>Oedothorax</taxon>
    </lineage>
</organism>
<feature type="compositionally biased region" description="Low complexity" evidence="1">
    <location>
        <begin position="115"/>
        <end position="131"/>
    </location>
</feature>
<feature type="domain" description="H15" evidence="2">
    <location>
        <begin position="1"/>
        <end position="72"/>
    </location>
</feature>
<name>A0AAV6UCN2_9ARAC</name>
<feature type="compositionally biased region" description="Low complexity" evidence="1">
    <location>
        <begin position="139"/>
        <end position="186"/>
    </location>
</feature>
<accession>A0AAV6UCN2</accession>
<evidence type="ECO:0000313" key="3">
    <source>
        <dbReference type="EMBL" id="KAG8181939.1"/>
    </source>
</evidence>
<reference evidence="3 4" key="1">
    <citation type="journal article" date="2022" name="Nat. Ecol. Evol.">
        <title>A masculinizing supergene underlies an exaggerated male reproductive morph in a spider.</title>
        <authorList>
            <person name="Hendrickx F."/>
            <person name="De Corte Z."/>
            <person name="Sonet G."/>
            <person name="Van Belleghem S.M."/>
            <person name="Kostlbacher S."/>
            <person name="Vangestel C."/>
        </authorList>
    </citation>
    <scope>NUCLEOTIDE SEQUENCE [LARGE SCALE GENOMIC DNA]</scope>
    <source>
        <strain evidence="3">W744_W776</strain>
    </source>
</reference>
<feature type="region of interest" description="Disordered" evidence="1">
    <location>
        <begin position="358"/>
        <end position="386"/>
    </location>
</feature>
<protein>
    <recommendedName>
        <fullName evidence="2">H15 domain-containing protein</fullName>
    </recommendedName>
</protein>
<dbReference type="InterPro" id="IPR005818">
    <property type="entry name" value="Histone_H1/H5_H15"/>
</dbReference>
<dbReference type="EMBL" id="JAFNEN010000487">
    <property type="protein sequence ID" value="KAG8181939.1"/>
    <property type="molecule type" value="Genomic_DNA"/>
</dbReference>
<feature type="region of interest" description="Disordered" evidence="1">
    <location>
        <begin position="115"/>
        <end position="302"/>
    </location>
</feature>
<dbReference type="InterPro" id="IPR036388">
    <property type="entry name" value="WH-like_DNA-bd_sf"/>
</dbReference>